<evidence type="ECO:0000313" key="5">
    <source>
        <dbReference type="Proteomes" id="UP001140562"/>
    </source>
</evidence>
<dbReference type="Proteomes" id="UP001140562">
    <property type="component" value="Unassembled WGS sequence"/>
</dbReference>
<sequence length="589" mass="65727">MDAVTDALNAVVNWQHFQGAVFLAGGTALFAGLVYGPLGGTIDAPPPESQFHKDLDEDQQQTLDDILTDVELLAPLPPAPNIPVPSIWGHPNTISYSPGDPWNQALTLRQPNAPTQASIWPFFQFLLGVVIFVVFLYKLIQQCCCKRPKLAAVADDEDNAHENPVNHATQDLEVQTYATAVIHANLASDSKSAESATSEREQKFQVNLDAAQSELEKRRALDAERNAELSRVRKEHSELQQRIDRLQKPLSEPGHEGSESTAPPASDDQRMRKLQGERDAARTQANERNAEMKALEDKVQRLEETIEMLKSEKREEKAAHARIEGELNGSFQDNCRLKDGSDALAAKNVALQARVGNASDLEPPHYYPEALTLHEARREINGLKDQVLSAEGRLRQTEREARTIKQLEDELEKAVAGNPIYAEVHSVFKERDLYKRQLDWIKERGSEEVKEFELDNNEKTQKISKLENDKDRLKIDLRKAEGLRKEAESKVQSGAQSDNKASTESSEENEILQAKLDSALAESENLDQMYSLLAVEKSDLETQVATLHERISTLQTQNSASSGADIQRRMDEASAQVSRLTNEAAASHR</sequence>
<evidence type="ECO:0000256" key="1">
    <source>
        <dbReference type="SAM" id="Coils"/>
    </source>
</evidence>
<feature type="region of interest" description="Disordered" evidence="2">
    <location>
        <begin position="552"/>
        <end position="589"/>
    </location>
</feature>
<protein>
    <submittedName>
        <fullName evidence="4">Uncharacterized protein</fullName>
    </submittedName>
</protein>
<evidence type="ECO:0000313" key="4">
    <source>
        <dbReference type="EMBL" id="KAJ4343810.1"/>
    </source>
</evidence>
<proteinExistence type="predicted"/>
<dbReference type="EMBL" id="JAPEUV010000001">
    <property type="protein sequence ID" value="KAJ4343810.1"/>
    <property type="molecule type" value="Genomic_DNA"/>
</dbReference>
<organism evidence="4 5">
    <name type="scientific">Didymella glomerata</name>
    <dbReference type="NCBI Taxonomy" id="749621"/>
    <lineage>
        <taxon>Eukaryota</taxon>
        <taxon>Fungi</taxon>
        <taxon>Dikarya</taxon>
        <taxon>Ascomycota</taxon>
        <taxon>Pezizomycotina</taxon>
        <taxon>Dothideomycetes</taxon>
        <taxon>Pleosporomycetidae</taxon>
        <taxon>Pleosporales</taxon>
        <taxon>Pleosporineae</taxon>
        <taxon>Didymellaceae</taxon>
        <taxon>Didymella</taxon>
    </lineage>
</organism>
<feature type="compositionally biased region" description="Polar residues" evidence="2">
    <location>
        <begin position="552"/>
        <end position="564"/>
    </location>
</feature>
<feature type="coiled-coil region" evidence="1">
    <location>
        <begin position="373"/>
        <end position="414"/>
    </location>
</feature>
<dbReference type="AlphaFoldDB" id="A0A9W8X9P9"/>
<keyword evidence="3" id="KW-0472">Membrane</keyword>
<name>A0A9W8X9P9_9PLEO</name>
<evidence type="ECO:0000256" key="2">
    <source>
        <dbReference type="SAM" id="MobiDB-lite"/>
    </source>
</evidence>
<comment type="caution">
    <text evidence="4">The sequence shown here is derived from an EMBL/GenBank/DDBJ whole genome shotgun (WGS) entry which is preliminary data.</text>
</comment>
<feature type="region of interest" description="Disordered" evidence="2">
    <location>
        <begin position="217"/>
        <end position="288"/>
    </location>
</feature>
<evidence type="ECO:0000256" key="3">
    <source>
        <dbReference type="SAM" id="Phobius"/>
    </source>
</evidence>
<dbReference type="OrthoDB" id="3801608at2759"/>
<keyword evidence="5" id="KW-1185">Reference proteome</keyword>
<keyword evidence="3" id="KW-1133">Transmembrane helix</keyword>
<feature type="compositionally biased region" description="Basic and acidic residues" evidence="2">
    <location>
        <begin position="267"/>
        <end position="281"/>
    </location>
</feature>
<feature type="region of interest" description="Disordered" evidence="2">
    <location>
        <begin position="484"/>
        <end position="515"/>
    </location>
</feature>
<keyword evidence="1" id="KW-0175">Coiled coil</keyword>
<accession>A0A9W8X9P9</accession>
<dbReference type="Gene3D" id="1.20.5.340">
    <property type="match status" value="1"/>
</dbReference>
<feature type="transmembrane region" description="Helical" evidence="3">
    <location>
        <begin position="119"/>
        <end position="140"/>
    </location>
</feature>
<feature type="compositionally biased region" description="Basic and acidic residues" evidence="2">
    <location>
        <begin position="217"/>
        <end position="258"/>
    </location>
</feature>
<reference evidence="4" key="1">
    <citation type="submission" date="2022-10" db="EMBL/GenBank/DDBJ databases">
        <title>Tapping the CABI collections for fungal endophytes: first genome assemblies for Collariella, Neodidymelliopsis, Ascochyta clinopodiicola, Didymella pomorum, Didymosphaeria variabile, Neocosmospora piperis and Neocucurbitaria cava.</title>
        <authorList>
            <person name="Hill R."/>
        </authorList>
    </citation>
    <scope>NUCLEOTIDE SEQUENCE</scope>
    <source>
        <strain evidence="4">IMI 360193</strain>
    </source>
</reference>
<keyword evidence="3" id="KW-0812">Transmembrane</keyword>
<feature type="transmembrane region" description="Helical" evidence="3">
    <location>
        <begin position="20"/>
        <end position="38"/>
    </location>
</feature>
<feature type="compositionally biased region" description="Polar residues" evidence="2">
    <location>
        <begin position="490"/>
        <end position="504"/>
    </location>
</feature>
<gene>
    <name evidence="4" type="ORF">N0V87_000092</name>
</gene>